<evidence type="ECO:0000313" key="2">
    <source>
        <dbReference type="Proteomes" id="UP000429595"/>
    </source>
</evidence>
<name>A0A6I1FQG0_9BACI</name>
<comment type="caution">
    <text evidence="1">The sequence shown here is derived from an EMBL/GenBank/DDBJ whole genome shotgun (WGS) entry which is preliminary data.</text>
</comment>
<dbReference type="AlphaFoldDB" id="A0A6I1FQG0"/>
<evidence type="ECO:0000313" key="1">
    <source>
        <dbReference type="EMBL" id="KAB7708942.1"/>
    </source>
</evidence>
<dbReference type="Proteomes" id="UP000429595">
    <property type="component" value="Unassembled WGS sequence"/>
</dbReference>
<protein>
    <submittedName>
        <fullName evidence="1">Uncharacterized protein</fullName>
    </submittedName>
</protein>
<reference evidence="1 2" key="1">
    <citation type="submission" date="2019-10" db="EMBL/GenBank/DDBJ databases">
        <title>Bacillus aerolatum sp. nov., isolated from bioaerosol of sport playgrounds.</title>
        <authorList>
            <person name="Chen P."/>
            <person name="Zhang G."/>
        </authorList>
    </citation>
    <scope>NUCLEOTIDE SEQUENCE [LARGE SCALE GENOMIC DNA]</scope>
    <source>
        <strain evidence="1 2">CX253</strain>
    </source>
</reference>
<organism evidence="1 2">
    <name type="scientific">Bacillus aerolatus</name>
    <dbReference type="NCBI Taxonomy" id="2653354"/>
    <lineage>
        <taxon>Bacteria</taxon>
        <taxon>Bacillati</taxon>
        <taxon>Bacillota</taxon>
        <taxon>Bacilli</taxon>
        <taxon>Bacillales</taxon>
        <taxon>Bacillaceae</taxon>
        <taxon>Bacillus</taxon>
    </lineage>
</organism>
<gene>
    <name evidence="1" type="ORF">F9802_02020</name>
</gene>
<proteinExistence type="predicted"/>
<keyword evidence="2" id="KW-1185">Reference proteome</keyword>
<accession>A0A6I1FQG0</accession>
<sequence length="80" mass="9251">MTREEVLRTLNEIEEKVDQIERVLKKRVTIMHKAHYSRLSKKKEAVMARIGLLEEGAEFLLSAAPTHKMVQSFKVTCEPV</sequence>
<dbReference type="EMBL" id="WEIO01000001">
    <property type="protein sequence ID" value="KAB7708942.1"/>
    <property type="molecule type" value="Genomic_DNA"/>
</dbReference>
<dbReference type="RefSeq" id="WP_152149469.1">
    <property type="nucleotide sequence ID" value="NZ_WEIO01000001.1"/>
</dbReference>